<evidence type="ECO:0000313" key="1">
    <source>
        <dbReference type="EMBL" id="KAG5474472.1"/>
    </source>
</evidence>
<dbReference type="KEGG" id="lmat:92513316"/>
<keyword evidence="2" id="KW-1185">Reference proteome</keyword>
<sequence>MSKALLCASRTLERTDSVDKLAKFMVGVFTILSAAKSPRQERYGYSAKQLTEVRSLLRVSRSLALTLKMRSLLELFAAHGFMWTERKKFVEFSKVIFDFIYAVSDYALLITRKGLVSEGVDVARLQSCSVAMRLCCHLLGTVFNLFEFCDAARKREYDPQAALRACRIAAFGATRDALDAVLTLSVCRYAGSVCQLSPRADGALRCLSGGLSMYLSWQDGA</sequence>
<evidence type="ECO:0000313" key="2">
    <source>
        <dbReference type="Proteomes" id="UP000673552"/>
    </source>
</evidence>
<dbReference type="GeneID" id="92513316"/>
<organism evidence="1 2">
    <name type="scientific">Leishmania martiniquensis</name>
    <dbReference type="NCBI Taxonomy" id="1580590"/>
    <lineage>
        <taxon>Eukaryota</taxon>
        <taxon>Discoba</taxon>
        <taxon>Euglenozoa</taxon>
        <taxon>Kinetoplastea</taxon>
        <taxon>Metakinetoplastina</taxon>
        <taxon>Trypanosomatida</taxon>
        <taxon>Trypanosomatidae</taxon>
        <taxon>Leishmaniinae</taxon>
        <taxon>Leishmania</taxon>
    </lineage>
</organism>
<evidence type="ECO:0008006" key="3">
    <source>
        <dbReference type="Google" id="ProtNLM"/>
    </source>
</evidence>
<reference evidence="1 2" key="1">
    <citation type="submission" date="2021-03" db="EMBL/GenBank/DDBJ databases">
        <title>Leishmania (Mundinia) martiniquensis Genome sequencing and assembly.</title>
        <authorList>
            <person name="Almutairi H."/>
            <person name="Gatherer D."/>
        </authorList>
    </citation>
    <scope>NUCLEOTIDE SEQUENCE [LARGE SCALE GENOMIC DNA]</scope>
    <source>
        <strain evidence="1">LSCM1</strain>
    </source>
</reference>
<proteinExistence type="predicted"/>
<dbReference type="Proteomes" id="UP000673552">
    <property type="component" value="Chromosome 28"/>
</dbReference>
<protein>
    <recommendedName>
        <fullName evidence="3">Glycosomal membrane protein-like protein</fullName>
    </recommendedName>
</protein>
<accession>A0A836KIV3</accession>
<dbReference type="AlphaFoldDB" id="A0A836KIV3"/>
<comment type="caution">
    <text evidence="1">The sequence shown here is derived from an EMBL/GenBank/DDBJ whole genome shotgun (WGS) entry which is preliminary data.</text>
</comment>
<dbReference type="OrthoDB" id="272662at2759"/>
<dbReference type="RefSeq" id="XP_067177414.1">
    <property type="nucleotide sequence ID" value="XM_067320804.1"/>
</dbReference>
<gene>
    <name evidence="1" type="ORF">LSCM1_03257</name>
</gene>
<dbReference type="EMBL" id="JAFEUZ010000028">
    <property type="protein sequence ID" value="KAG5474472.1"/>
    <property type="molecule type" value="Genomic_DNA"/>
</dbReference>
<name>A0A836KIV3_9TRYP</name>